<dbReference type="STRING" id="1123029.SAMN02745172_02461"/>
<accession>A0A1M7ZLP1</accession>
<reference evidence="2 3" key="1">
    <citation type="submission" date="2016-12" db="EMBL/GenBank/DDBJ databases">
        <authorList>
            <person name="Song W.-J."/>
            <person name="Kurnit D.M."/>
        </authorList>
    </citation>
    <scope>NUCLEOTIDE SEQUENCE [LARGE SCALE GENOMIC DNA]</scope>
    <source>
        <strain evidence="2 3">DSM 19599</strain>
    </source>
</reference>
<gene>
    <name evidence="2" type="ORF">SAMN02745172_02461</name>
</gene>
<evidence type="ECO:0000259" key="1">
    <source>
        <dbReference type="Pfam" id="PF10145"/>
    </source>
</evidence>
<dbReference type="Pfam" id="PF10145">
    <property type="entry name" value="PhageMin_Tail"/>
    <property type="match status" value="1"/>
</dbReference>
<dbReference type="NCBIfam" id="TIGR01760">
    <property type="entry name" value="tape_meas_TP901"/>
    <property type="match status" value="1"/>
</dbReference>
<dbReference type="OrthoDB" id="8019720at2"/>
<dbReference type="RefSeq" id="WP_073628985.1">
    <property type="nucleotide sequence ID" value="NZ_FRXO01000004.1"/>
</dbReference>
<feature type="domain" description="Phage tail tape measure protein" evidence="1">
    <location>
        <begin position="125"/>
        <end position="303"/>
    </location>
</feature>
<organism evidence="2 3">
    <name type="scientific">Pseudoxanthobacter soli DSM 19599</name>
    <dbReference type="NCBI Taxonomy" id="1123029"/>
    <lineage>
        <taxon>Bacteria</taxon>
        <taxon>Pseudomonadati</taxon>
        <taxon>Pseudomonadota</taxon>
        <taxon>Alphaproteobacteria</taxon>
        <taxon>Hyphomicrobiales</taxon>
        <taxon>Segnochrobactraceae</taxon>
        <taxon>Pseudoxanthobacter</taxon>
    </lineage>
</organism>
<evidence type="ECO:0000313" key="2">
    <source>
        <dbReference type="EMBL" id="SHO65814.1"/>
    </source>
</evidence>
<proteinExistence type="predicted"/>
<dbReference type="EMBL" id="FRXO01000004">
    <property type="protein sequence ID" value="SHO65814.1"/>
    <property type="molecule type" value="Genomic_DNA"/>
</dbReference>
<name>A0A1M7ZLP1_9HYPH</name>
<protein>
    <submittedName>
        <fullName evidence="2">Phage tail tape measure protein, TP901 family, core region</fullName>
    </submittedName>
</protein>
<dbReference type="Proteomes" id="UP000186406">
    <property type="component" value="Unassembled WGS sequence"/>
</dbReference>
<dbReference type="InterPro" id="IPR010090">
    <property type="entry name" value="Phage_tape_meas"/>
</dbReference>
<keyword evidence="3" id="KW-1185">Reference proteome</keyword>
<evidence type="ECO:0000313" key="3">
    <source>
        <dbReference type="Proteomes" id="UP000186406"/>
    </source>
</evidence>
<sequence length="714" mass="73932">MAYEIRATAILDARDRSGRTFDALAEKAKRATRALQQLGRADDIANRASATTRAAGMVGRAAAVRGGGGMLVGGAAGLIGGALAARSVTESFTDYANFDRRLTRIGITADATVSQVERARAEVYRLANQYAIPVGQVVDGLEALVATGRTLDDSLSFLPSVSVTSQASGAALDDMAKSADAAGRSLGIGADQMQRAFDVMAAGGNAGMFEMPDMARFLPSLAPSMAVNGGTGIEGLRQLVAMLQVLRMQAGTSEEAATRAANIFQKMRSGETLKAFKRFGVDLNKELDEAARSGQDMLAAFVDISREAVGGDLTKLPQLFTDQQVYLGMQSLIQLRGEYDRLIKTLQNVDGTSMKNLARVSDDAKAAIDRLSNSWGQASVSFGLLLDKLGAARALKDVSDVLTDISAAVAPIADGIGTRIDRNQAFFDGQKQAKAAGMTSPAAGAAGARSMAGGDSALGLSWVSSTVEDGLTAAAKLKAATAARRLQTQNDLWSFGNFSDTLAAQGPLASDPVMRNIRRGRYYDDYTFGASIGGGPSKQPTYRPYAFAPADGTAPPVRRLDVAPADLSGELPVPMVAVQPVSDFGLPAGPQEPRAIEMPGIDALDQRLGALAERLGAAMPDGLAPVAAPVQQTLTLPPGAGNAMSGELQAVVQGPVTAELKGAADIRIAVTVEPSGALLTVVNDAKAATVRATGPLRVTTNGAGSLGVSSPDTE</sequence>
<dbReference type="AlphaFoldDB" id="A0A1M7ZLP1"/>